<evidence type="ECO:0000313" key="7">
    <source>
        <dbReference type="Proteomes" id="UP001213664"/>
    </source>
</evidence>
<reference evidence="6" key="1">
    <citation type="submission" date="2023-03" db="EMBL/GenBank/DDBJ databases">
        <title>Andean soil-derived lignocellulolytic bacterial consortium as a source of novel taxa and putative plastic-active enzymes.</title>
        <authorList>
            <person name="Diaz-Garcia L."/>
            <person name="Chuvochina M."/>
            <person name="Feuerriegel G."/>
            <person name="Bunk B."/>
            <person name="Sproer C."/>
            <person name="Streit W.R."/>
            <person name="Rodriguez L.M."/>
            <person name="Overmann J."/>
            <person name="Jimenez D.J."/>
        </authorList>
    </citation>
    <scope>NUCLEOTIDE SEQUENCE</scope>
    <source>
        <strain evidence="6">MAG 833</strain>
    </source>
</reference>
<feature type="transmembrane region" description="Helical" evidence="4">
    <location>
        <begin position="343"/>
        <end position="366"/>
    </location>
</feature>
<gene>
    <name evidence="6" type="ORF">P0Y50_02130</name>
</gene>
<dbReference type="CDD" id="cd17355">
    <property type="entry name" value="MFS_YcxA_like"/>
    <property type="match status" value="1"/>
</dbReference>
<feature type="transmembrane region" description="Helical" evidence="4">
    <location>
        <begin position="54"/>
        <end position="74"/>
    </location>
</feature>
<feature type="transmembrane region" description="Helical" evidence="4">
    <location>
        <begin position="172"/>
        <end position="192"/>
    </location>
</feature>
<evidence type="ECO:0000256" key="2">
    <source>
        <dbReference type="ARBA" id="ARBA00022989"/>
    </source>
</evidence>
<feature type="transmembrane region" description="Helical" evidence="4">
    <location>
        <begin position="252"/>
        <end position="272"/>
    </location>
</feature>
<dbReference type="InterPro" id="IPR036259">
    <property type="entry name" value="MFS_trans_sf"/>
</dbReference>
<dbReference type="InterPro" id="IPR011701">
    <property type="entry name" value="MFS"/>
</dbReference>
<dbReference type="Proteomes" id="UP001213664">
    <property type="component" value="Chromosome"/>
</dbReference>
<protein>
    <submittedName>
        <fullName evidence="6">MFS transporter</fullName>
    </submittedName>
</protein>
<keyword evidence="1 4" id="KW-0812">Transmembrane</keyword>
<dbReference type="GO" id="GO:0022857">
    <property type="term" value="F:transmembrane transporter activity"/>
    <property type="evidence" value="ECO:0007669"/>
    <property type="project" value="InterPro"/>
</dbReference>
<evidence type="ECO:0000259" key="5">
    <source>
        <dbReference type="PROSITE" id="PS50850"/>
    </source>
</evidence>
<feature type="transmembrane region" description="Helical" evidence="4">
    <location>
        <begin position="141"/>
        <end position="160"/>
    </location>
</feature>
<dbReference type="Gene3D" id="1.20.1250.20">
    <property type="entry name" value="MFS general substrate transporter like domains"/>
    <property type="match status" value="1"/>
</dbReference>
<evidence type="ECO:0000313" key="6">
    <source>
        <dbReference type="EMBL" id="WEK40426.1"/>
    </source>
</evidence>
<dbReference type="EMBL" id="CP119326">
    <property type="protein sequence ID" value="WEK40426.1"/>
    <property type="molecule type" value="Genomic_DNA"/>
</dbReference>
<dbReference type="PANTHER" id="PTHR11360:SF284">
    <property type="entry name" value="EG:103B4.3 PROTEIN-RELATED"/>
    <property type="match status" value="1"/>
</dbReference>
<dbReference type="InterPro" id="IPR050327">
    <property type="entry name" value="Proton-linked_MCT"/>
</dbReference>
<evidence type="ECO:0000256" key="1">
    <source>
        <dbReference type="ARBA" id="ARBA00022692"/>
    </source>
</evidence>
<name>A0AAJ5X0D1_9CAUL</name>
<accession>A0AAJ5X0D1</accession>
<feature type="transmembrane region" description="Helical" evidence="4">
    <location>
        <begin position="12"/>
        <end position="34"/>
    </location>
</feature>
<feature type="transmembrane region" description="Helical" evidence="4">
    <location>
        <begin position="310"/>
        <end position="331"/>
    </location>
</feature>
<sequence>MSDADAPHLSRRVWIMIGAAAAIVTLSMGIRQAFGLFLAPLTMDMGIDRQTFGFIVAVQNLLFGLAQPFVGALADRRGAGVIAVAGALVYALGLTVAGLASSTLGLTIGLGVLTGTAMSGAAFVVVLGAVGKVVPAHRRTLAFGLVTAGGSLGQFLVVPLTQALIDAFDWRVTLFGLAALVALVIPLALGVAGKPPAADHRDGPALKPALAEAFAHPSFWMLNFGFFVCGFQLAFVGFHLPAYLRDGGLDPSIGAACLALIGLFNIAGSWLWGAWGSKGSKKGLLALLYGLRGLSMIVFVLVPLSSASALVFAAVSGFLWLGTLPLTNGLVAQIYGLRHLSALAGIVFLSHQVGAFLGAWLAGLIFDATGSYSLMWIASIALALTAAVANLPIKEAPLVRTALPAE</sequence>
<dbReference type="AlphaFoldDB" id="A0AAJ5X0D1"/>
<feature type="transmembrane region" description="Helical" evidence="4">
    <location>
        <begin position="372"/>
        <end position="393"/>
    </location>
</feature>
<evidence type="ECO:0000256" key="4">
    <source>
        <dbReference type="SAM" id="Phobius"/>
    </source>
</evidence>
<feature type="transmembrane region" description="Helical" evidence="4">
    <location>
        <begin position="219"/>
        <end position="240"/>
    </location>
</feature>
<feature type="domain" description="Major facilitator superfamily (MFS) profile" evidence="5">
    <location>
        <begin position="13"/>
        <end position="397"/>
    </location>
</feature>
<evidence type="ECO:0000256" key="3">
    <source>
        <dbReference type="ARBA" id="ARBA00023136"/>
    </source>
</evidence>
<keyword evidence="2 4" id="KW-1133">Transmembrane helix</keyword>
<feature type="transmembrane region" description="Helical" evidence="4">
    <location>
        <begin position="284"/>
        <end position="304"/>
    </location>
</feature>
<dbReference type="Pfam" id="PF07690">
    <property type="entry name" value="MFS_1"/>
    <property type="match status" value="1"/>
</dbReference>
<dbReference type="PROSITE" id="PS50850">
    <property type="entry name" value="MFS"/>
    <property type="match status" value="1"/>
</dbReference>
<dbReference type="InterPro" id="IPR020846">
    <property type="entry name" value="MFS_dom"/>
</dbReference>
<organism evidence="6 7">
    <name type="scientific">Candidatus Brevundimonas colombiensis</name>
    <dbReference type="NCBI Taxonomy" id="3121376"/>
    <lineage>
        <taxon>Bacteria</taxon>
        <taxon>Pseudomonadati</taxon>
        <taxon>Pseudomonadota</taxon>
        <taxon>Alphaproteobacteria</taxon>
        <taxon>Caulobacterales</taxon>
        <taxon>Caulobacteraceae</taxon>
        <taxon>Brevundimonas</taxon>
    </lineage>
</organism>
<feature type="transmembrane region" description="Helical" evidence="4">
    <location>
        <begin position="106"/>
        <end position="129"/>
    </location>
</feature>
<keyword evidence="3 4" id="KW-0472">Membrane</keyword>
<feature type="transmembrane region" description="Helical" evidence="4">
    <location>
        <begin position="81"/>
        <end position="100"/>
    </location>
</feature>
<dbReference type="PANTHER" id="PTHR11360">
    <property type="entry name" value="MONOCARBOXYLATE TRANSPORTER"/>
    <property type="match status" value="1"/>
</dbReference>
<proteinExistence type="predicted"/>
<dbReference type="SUPFAM" id="SSF103473">
    <property type="entry name" value="MFS general substrate transporter"/>
    <property type="match status" value="1"/>
</dbReference>